<accession>A0A0A8ZVM1</accession>
<organism evidence="1">
    <name type="scientific">Arundo donax</name>
    <name type="common">Giant reed</name>
    <name type="synonym">Donax arundinaceus</name>
    <dbReference type="NCBI Taxonomy" id="35708"/>
    <lineage>
        <taxon>Eukaryota</taxon>
        <taxon>Viridiplantae</taxon>
        <taxon>Streptophyta</taxon>
        <taxon>Embryophyta</taxon>
        <taxon>Tracheophyta</taxon>
        <taxon>Spermatophyta</taxon>
        <taxon>Magnoliopsida</taxon>
        <taxon>Liliopsida</taxon>
        <taxon>Poales</taxon>
        <taxon>Poaceae</taxon>
        <taxon>PACMAD clade</taxon>
        <taxon>Arundinoideae</taxon>
        <taxon>Arundineae</taxon>
        <taxon>Arundo</taxon>
    </lineage>
</organism>
<proteinExistence type="predicted"/>
<protein>
    <submittedName>
        <fullName evidence="1">Uncharacterized protein</fullName>
    </submittedName>
</protein>
<sequence>MMHFPYSAERLPITAWNACAPRSLRS</sequence>
<evidence type="ECO:0000313" key="1">
    <source>
        <dbReference type="EMBL" id="JAD40810.1"/>
    </source>
</evidence>
<dbReference type="AlphaFoldDB" id="A0A0A8ZVM1"/>
<reference evidence="1" key="2">
    <citation type="journal article" date="2015" name="Data Brief">
        <title>Shoot transcriptome of the giant reed, Arundo donax.</title>
        <authorList>
            <person name="Barrero R.A."/>
            <person name="Guerrero F.D."/>
            <person name="Moolhuijzen P."/>
            <person name="Goolsby J.A."/>
            <person name="Tidwell J."/>
            <person name="Bellgard S.E."/>
            <person name="Bellgard M.I."/>
        </authorList>
    </citation>
    <scope>NUCLEOTIDE SEQUENCE</scope>
    <source>
        <tissue evidence="1">Shoot tissue taken approximately 20 cm above the soil surface</tissue>
    </source>
</reference>
<dbReference type="EMBL" id="GBRH01257085">
    <property type="protein sequence ID" value="JAD40810.1"/>
    <property type="molecule type" value="Transcribed_RNA"/>
</dbReference>
<name>A0A0A8ZVM1_ARUDO</name>
<reference evidence="1" key="1">
    <citation type="submission" date="2014-09" db="EMBL/GenBank/DDBJ databases">
        <authorList>
            <person name="Magalhaes I.L.F."/>
            <person name="Oliveira U."/>
            <person name="Santos F.R."/>
            <person name="Vidigal T.H.D.A."/>
            <person name="Brescovit A.D."/>
            <person name="Santos A.J."/>
        </authorList>
    </citation>
    <scope>NUCLEOTIDE SEQUENCE</scope>
    <source>
        <tissue evidence="1">Shoot tissue taken approximately 20 cm above the soil surface</tissue>
    </source>
</reference>